<dbReference type="EMBL" id="LAZR01043560">
    <property type="protein sequence ID" value="KKL06780.1"/>
    <property type="molecule type" value="Genomic_DNA"/>
</dbReference>
<dbReference type="Pfam" id="PF16510">
    <property type="entry name" value="P22_portal"/>
    <property type="match status" value="1"/>
</dbReference>
<feature type="non-terminal residue" evidence="2">
    <location>
        <position position="448"/>
    </location>
</feature>
<evidence type="ECO:0000313" key="2">
    <source>
        <dbReference type="EMBL" id="KKL06780.1"/>
    </source>
</evidence>
<dbReference type="InterPro" id="IPR032427">
    <property type="entry name" value="P22_portal"/>
</dbReference>
<protein>
    <submittedName>
        <fullName evidence="2">Uncharacterized protein</fullName>
    </submittedName>
</protein>
<name>A0A0F9ABH4_9ZZZZ</name>
<evidence type="ECO:0000256" key="1">
    <source>
        <dbReference type="SAM" id="MobiDB-lite"/>
    </source>
</evidence>
<organism evidence="2">
    <name type="scientific">marine sediment metagenome</name>
    <dbReference type="NCBI Taxonomy" id="412755"/>
    <lineage>
        <taxon>unclassified sequences</taxon>
        <taxon>metagenomes</taxon>
        <taxon>ecological metagenomes</taxon>
    </lineage>
</organism>
<sequence length="448" mass="51190">MHRADIATIGTGDPDEAKVRPGPLLDLVHKAERMSGMQTEYEQDRRFVRISEAYRKNREETPDKEEQSIPIEELLNQGYAQGPDGELLDGVSQQPVEPWPIRTVREWKQPKYPNGQHVIRCVDIILNPKHEDQVYPYSRWPFIITPHYLLPFMWQGTDAVQLYKRTQDMINVTASHMVNNMKQFGDPRIAIEVDALAQDARGKRKKAYKIFRGAGAIIRLARGGLKKFKILDPVPLGSANLALYQLFSQEFKNITGLHDVAQGKKAAGTQTKGEVQLLAISANDRVYLQSIFEDDWVKRVATLSGEVAQRHYDLGRIIRIVGQDRVASATEITQGLKDLKYDVSVEAGTTLPFDEERRIEKYAKAYDMMQQPITNPMLPEMLRVLEISGWQKLLEKYEAWQQYFAFYQLYESVKSGEVLPEDAVAMLVQKATQLYQQERANTVPAAPR</sequence>
<accession>A0A0F9ABH4</accession>
<comment type="caution">
    <text evidence="2">The sequence shown here is derived from an EMBL/GenBank/DDBJ whole genome shotgun (WGS) entry which is preliminary data.</text>
</comment>
<proteinExistence type="predicted"/>
<dbReference type="AlphaFoldDB" id="A0A0F9ABH4"/>
<reference evidence="2" key="1">
    <citation type="journal article" date="2015" name="Nature">
        <title>Complex archaea that bridge the gap between prokaryotes and eukaryotes.</title>
        <authorList>
            <person name="Spang A."/>
            <person name="Saw J.H."/>
            <person name="Jorgensen S.L."/>
            <person name="Zaremba-Niedzwiedzka K."/>
            <person name="Martijn J."/>
            <person name="Lind A.E."/>
            <person name="van Eijk R."/>
            <person name="Schleper C."/>
            <person name="Guy L."/>
            <person name="Ettema T.J."/>
        </authorList>
    </citation>
    <scope>NUCLEOTIDE SEQUENCE</scope>
</reference>
<gene>
    <name evidence="2" type="ORF">LCGC14_2592610</name>
</gene>
<feature type="region of interest" description="Disordered" evidence="1">
    <location>
        <begin position="1"/>
        <end position="21"/>
    </location>
</feature>